<evidence type="ECO:0000256" key="1">
    <source>
        <dbReference type="ARBA" id="ARBA00022723"/>
    </source>
</evidence>
<name>A0A2K9NW57_BACTC</name>
<dbReference type="InterPro" id="IPR029065">
    <property type="entry name" value="Enolase_C-like"/>
</dbReference>
<gene>
    <name evidence="2" type="ORF">C0V70_12955</name>
</gene>
<dbReference type="SUPFAM" id="SSF54826">
    <property type="entry name" value="Enolase N-terminal domain-like"/>
    <property type="match status" value="1"/>
</dbReference>
<dbReference type="PANTHER" id="PTHR48073:SF2">
    <property type="entry name" value="O-SUCCINYLBENZOATE SYNTHASE"/>
    <property type="match status" value="1"/>
</dbReference>
<evidence type="ECO:0000313" key="3">
    <source>
        <dbReference type="Proteomes" id="UP000235584"/>
    </source>
</evidence>
<dbReference type="InterPro" id="IPR036849">
    <property type="entry name" value="Enolase-like_C_sf"/>
</dbReference>
<dbReference type="Proteomes" id="UP000235584">
    <property type="component" value="Chromosome"/>
</dbReference>
<reference evidence="2 3" key="1">
    <citation type="submission" date="2018-01" db="EMBL/GenBank/DDBJ databases">
        <title>Complete genome sequence of Bacteriovorax stolpii DSM12778.</title>
        <authorList>
            <person name="Tang B."/>
            <person name="Chang J."/>
        </authorList>
    </citation>
    <scope>NUCLEOTIDE SEQUENCE [LARGE SCALE GENOMIC DNA]</scope>
    <source>
        <strain evidence="2 3">DSM 12778</strain>
    </source>
</reference>
<dbReference type="GO" id="GO:0003824">
    <property type="term" value="F:catalytic activity"/>
    <property type="evidence" value="ECO:0007669"/>
    <property type="project" value="UniProtKB-ARBA"/>
</dbReference>
<proteinExistence type="predicted"/>
<dbReference type="InterPro" id="IPR029017">
    <property type="entry name" value="Enolase-like_N"/>
</dbReference>
<dbReference type="Pfam" id="PF13378">
    <property type="entry name" value="MR_MLE_C"/>
    <property type="match status" value="1"/>
</dbReference>
<dbReference type="SMART" id="SM00922">
    <property type="entry name" value="MR_MLE"/>
    <property type="match status" value="1"/>
</dbReference>
<dbReference type="SUPFAM" id="SSF51604">
    <property type="entry name" value="Enolase C-terminal domain-like"/>
    <property type="match status" value="1"/>
</dbReference>
<sequence length="333" mass="37822">MFSWSIKEIELPLKFTWNISRNSSDIKRNFVVKVKNGSIEAFGEVAFNVRYGESREQIIEKFEEFKNNAPQDFTGIESLVAYLETTDLPQSLKFGIESSFVHYVAILSGKTVPQLMGCNTVSSVKTSFSIPIMEIGKIESFIKDNNLQRFSVLKVKVNREIAHDFCAEVLRLTNVPLRIDANESFESAQETLKFLEQFPDIKRIEFLEQPLSSNEHDEALELKKHSSVFLMADESVTKEEVNSYHVERFHGVNIKMMKSGGYLKAVKQLRQAKMLGLKTMLGCMVETSLGISSALNISGGVDFFDLDGCLLIKDDPYKLVSEEKGKIFYSYIQ</sequence>
<protein>
    <submittedName>
        <fullName evidence="2">Uncharacterized protein</fullName>
    </submittedName>
</protein>
<organism evidence="2 3">
    <name type="scientific">Bacteriovorax stolpii</name>
    <name type="common">Bdellovibrio stolpii</name>
    <dbReference type="NCBI Taxonomy" id="960"/>
    <lineage>
        <taxon>Bacteria</taxon>
        <taxon>Pseudomonadati</taxon>
        <taxon>Bdellovibrionota</taxon>
        <taxon>Bacteriovoracia</taxon>
        <taxon>Bacteriovoracales</taxon>
        <taxon>Bacteriovoracaceae</taxon>
        <taxon>Bacteriovorax</taxon>
    </lineage>
</organism>
<keyword evidence="3" id="KW-1185">Reference proteome</keyword>
<evidence type="ECO:0000313" key="2">
    <source>
        <dbReference type="EMBL" id="AUN98994.1"/>
    </source>
</evidence>
<dbReference type="Gene3D" id="3.20.20.120">
    <property type="entry name" value="Enolase-like C-terminal domain"/>
    <property type="match status" value="1"/>
</dbReference>
<dbReference type="InterPro" id="IPR013342">
    <property type="entry name" value="Mandelate_racemase_C"/>
</dbReference>
<keyword evidence="1" id="KW-0479">Metal-binding</keyword>
<dbReference type="PANTHER" id="PTHR48073">
    <property type="entry name" value="O-SUCCINYLBENZOATE SYNTHASE-RELATED"/>
    <property type="match status" value="1"/>
</dbReference>
<dbReference type="AlphaFoldDB" id="A0A2K9NW57"/>
<dbReference type="RefSeq" id="WP_102244285.1">
    <property type="nucleotide sequence ID" value="NZ_CP025704.1"/>
</dbReference>
<dbReference type="GO" id="GO:0046872">
    <property type="term" value="F:metal ion binding"/>
    <property type="evidence" value="ECO:0007669"/>
    <property type="project" value="UniProtKB-KW"/>
</dbReference>
<dbReference type="EMBL" id="CP025704">
    <property type="protein sequence ID" value="AUN98994.1"/>
    <property type="molecule type" value="Genomic_DNA"/>
</dbReference>
<dbReference type="Gene3D" id="3.30.390.10">
    <property type="entry name" value="Enolase-like, N-terminal domain"/>
    <property type="match status" value="1"/>
</dbReference>
<dbReference type="KEGG" id="bsto:C0V70_12955"/>
<dbReference type="OrthoDB" id="9782675at2"/>
<accession>A0A2K9NW57</accession>